<accession>A0A0F8WL14</accession>
<dbReference type="AlphaFoldDB" id="A0A0F8WL14"/>
<dbReference type="EMBL" id="LAZR01068833">
    <property type="protein sequence ID" value="KKK48900.1"/>
    <property type="molecule type" value="Genomic_DNA"/>
</dbReference>
<proteinExistence type="predicted"/>
<organism evidence="1">
    <name type="scientific">marine sediment metagenome</name>
    <dbReference type="NCBI Taxonomy" id="412755"/>
    <lineage>
        <taxon>unclassified sequences</taxon>
        <taxon>metagenomes</taxon>
        <taxon>ecological metagenomes</taxon>
    </lineage>
</organism>
<evidence type="ECO:0000313" key="1">
    <source>
        <dbReference type="EMBL" id="KKK48900.1"/>
    </source>
</evidence>
<gene>
    <name evidence="1" type="ORF">LCGC14_3140490</name>
</gene>
<sequence>MKQQLVNWLFKNVDQLYEGIYYYLNAWEKRYNKRLKTTPSSPVIPKYEKMRKTFSKINELIQFKESLESMKKKEQTQLDEVLKNTKIRK</sequence>
<feature type="non-terminal residue" evidence="1">
    <location>
        <position position="1"/>
    </location>
</feature>
<name>A0A0F8WL14_9ZZZZ</name>
<reference evidence="1" key="1">
    <citation type="journal article" date="2015" name="Nature">
        <title>Complex archaea that bridge the gap between prokaryotes and eukaryotes.</title>
        <authorList>
            <person name="Spang A."/>
            <person name="Saw J.H."/>
            <person name="Jorgensen S.L."/>
            <person name="Zaremba-Niedzwiedzka K."/>
            <person name="Martijn J."/>
            <person name="Lind A.E."/>
            <person name="van Eijk R."/>
            <person name="Schleper C."/>
            <person name="Guy L."/>
            <person name="Ettema T.J."/>
        </authorList>
    </citation>
    <scope>NUCLEOTIDE SEQUENCE</scope>
</reference>
<protein>
    <submittedName>
        <fullName evidence="1">Uncharacterized protein</fullName>
    </submittedName>
</protein>
<comment type="caution">
    <text evidence="1">The sequence shown here is derived from an EMBL/GenBank/DDBJ whole genome shotgun (WGS) entry which is preliminary data.</text>
</comment>